<evidence type="ECO:0000256" key="5">
    <source>
        <dbReference type="ARBA" id="ARBA00022490"/>
    </source>
</evidence>
<gene>
    <name evidence="17" type="ordered locus">Metho_1431</name>
</gene>
<evidence type="ECO:0000256" key="3">
    <source>
        <dbReference type="ARBA" id="ARBA00012438"/>
    </source>
</evidence>
<dbReference type="HOGENOM" id="CLU_000650_3_6_2"/>
<evidence type="ECO:0000259" key="15">
    <source>
        <dbReference type="PROSITE" id="PS50851"/>
    </source>
</evidence>
<evidence type="ECO:0000256" key="11">
    <source>
        <dbReference type="ARBA" id="ARBA00022840"/>
    </source>
</evidence>
<dbReference type="Pfam" id="PF02895">
    <property type="entry name" value="H-kinase_dim"/>
    <property type="match status" value="1"/>
</dbReference>
<dbReference type="STRING" id="867904.Metho_1431"/>
<dbReference type="AlphaFoldDB" id="L0KZV9"/>
<dbReference type="SMART" id="SM01231">
    <property type="entry name" value="H-kinase_dim"/>
    <property type="match status" value="1"/>
</dbReference>
<dbReference type="PANTHER" id="PTHR43395">
    <property type="entry name" value="SENSOR HISTIDINE KINASE CHEA"/>
    <property type="match status" value="1"/>
</dbReference>
<organism evidence="17 18">
    <name type="scientific">Methanomethylovorans hollandica (strain DSM 15978 / NBRC 107637 / DMS1)</name>
    <dbReference type="NCBI Taxonomy" id="867904"/>
    <lineage>
        <taxon>Archaea</taxon>
        <taxon>Methanobacteriati</taxon>
        <taxon>Methanobacteriota</taxon>
        <taxon>Stenosarchaea group</taxon>
        <taxon>Methanomicrobia</taxon>
        <taxon>Methanosarcinales</taxon>
        <taxon>Methanosarcinaceae</taxon>
        <taxon>Methanomethylovorans</taxon>
    </lineage>
</organism>
<feature type="domain" description="Histidine kinase" evidence="14">
    <location>
        <begin position="314"/>
        <end position="564"/>
    </location>
</feature>
<evidence type="ECO:0000259" key="16">
    <source>
        <dbReference type="PROSITE" id="PS50894"/>
    </source>
</evidence>
<keyword evidence="9" id="KW-0547">Nucleotide-binding</keyword>
<dbReference type="SMART" id="SM00260">
    <property type="entry name" value="CheW"/>
    <property type="match status" value="1"/>
</dbReference>
<dbReference type="EC" id="2.7.13.3" evidence="3"/>
<dbReference type="InterPro" id="IPR010808">
    <property type="entry name" value="CheA_P2-bd"/>
</dbReference>
<dbReference type="PANTHER" id="PTHR43395:SF10">
    <property type="entry name" value="CHEMOTAXIS PROTEIN CHEA"/>
    <property type="match status" value="1"/>
</dbReference>
<dbReference type="InterPro" id="IPR005467">
    <property type="entry name" value="His_kinase_dom"/>
</dbReference>
<keyword evidence="11" id="KW-0067">ATP-binding</keyword>
<dbReference type="PROSITE" id="PS50894">
    <property type="entry name" value="HPT"/>
    <property type="match status" value="1"/>
</dbReference>
<proteinExistence type="predicted"/>
<dbReference type="Pfam" id="PF07194">
    <property type="entry name" value="P2"/>
    <property type="match status" value="1"/>
</dbReference>
<dbReference type="CDD" id="cd00731">
    <property type="entry name" value="CheA_reg"/>
    <property type="match status" value="1"/>
</dbReference>
<keyword evidence="7 13" id="KW-0597">Phosphoprotein</keyword>
<dbReference type="Gene3D" id="1.20.120.160">
    <property type="entry name" value="HPT domain"/>
    <property type="match status" value="1"/>
</dbReference>
<dbReference type="InterPro" id="IPR036061">
    <property type="entry name" value="CheW-like_dom_sf"/>
</dbReference>
<dbReference type="Pfam" id="PF02518">
    <property type="entry name" value="HATPase_c"/>
    <property type="match status" value="1"/>
</dbReference>
<comment type="catalytic activity">
    <reaction evidence="1">
        <text>ATP + protein L-histidine = ADP + protein N-phospho-L-histidine.</text>
        <dbReference type="EC" id="2.7.13.3"/>
    </reaction>
</comment>
<evidence type="ECO:0000313" key="18">
    <source>
        <dbReference type="Proteomes" id="UP000010866"/>
    </source>
</evidence>
<sequence length="696" mass="77241">MEMSEYKEIFKAESEEHLQQLNEALLGLEQNPEDMEYINNMFRSAHTLKGMSATMGFNTIAQLTHEMENIMDMIRKSQMTLTEKIIAIQFECLDTLEVLVENIDNPDAVDVSTLQCKLHSIMSLPSTAQDTVAVSEPITNLTYPAPPKNIDTEMPAAQSISVTEEVSCKEVINKEIKFTQEELAEIQLTRAHDQEVLIVKVFLDESCVLKAARSSMVLMNLNKLGKVIKTKPPEKELEDEKFDFSFLVVAATSQSMGSIQHRIENISEVTKVEIIPLYTHKKDAVDHGEKVREEKILDLANKNTIQQKKNESVKTGQSIRVNIERLDNLMNLVGELIINKIRLNQLATDIRSKDIEEALGTLDRLTNEIQTEVMESRMVPIDQIFSRFPRMVRDLAKSEGKQISLVIEGKEIELDRTVLDEIGDPLVHLLRNAVDHGVESPQERAKAGKSSEGLVRLAASRQRNTVLIEVQDDGKGMDPAKLRDAAVKKGLMSKEEVSKLCDEEAFNLIFLPGFSTNAVITDVSGRGVGMDVVKTKIESLGGNVSVKSVLGEGSIVTLQLPLTIAIIQSLMIRTAGETYAIPLNNVVRDVGIRSKDIKTIEGQEVILLRGEVLPLLRLNSTLDCPVKVNDKENLIVVVVEKMGNHFGFVVDELLGQQEVIIKSLDSKVLRSVKGFAGATIQGDGTVCLILDIGTLV</sequence>
<evidence type="ECO:0000259" key="14">
    <source>
        <dbReference type="PROSITE" id="PS50109"/>
    </source>
</evidence>
<dbReference type="InterPro" id="IPR036097">
    <property type="entry name" value="HisK_dim/P_sf"/>
</dbReference>
<dbReference type="Pfam" id="PF01584">
    <property type="entry name" value="CheW"/>
    <property type="match status" value="1"/>
</dbReference>
<dbReference type="SUPFAM" id="SSF55874">
    <property type="entry name" value="ATPase domain of HSP90 chaperone/DNA topoisomerase II/histidine kinase"/>
    <property type="match status" value="1"/>
</dbReference>
<reference evidence="18" key="1">
    <citation type="submission" date="2012-02" db="EMBL/GenBank/DDBJ databases">
        <title>Complete sequence of chromosome of Methanomethylovorans hollandica DSM 15978.</title>
        <authorList>
            <person name="Lucas S."/>
            <person name="Copeland A."/>
            <person name="Lapidus A."/>
            <person name="Glavina del Rio T."/>
            <person name="Dalin E."/>
            <person name="Tice H."/>
            <person name="Bruce D."/>
            <person name="Goodwin L."/>
            <person name="Pitluck S."/>
            <person name="Peters L."/>
            <person name="Mikhailova N."/>
            <person name="Held B."/>
            <person name="Kyrpides N."/>
            <person name="Mavromatis K."/>
            <person name="Ivanova N."/>
            <person name="Brettin T."/>
            <person name="Detter J.C."/>
            <person name="Han C."/>
            <person name="Larimer F."/>
            <person name="Land M."/>
            <person name="Hauser L."/>
            <person name="Markowitz V."/>
            <person name="Cheng J.-F."/>
            <person name="Hugenholtz P."/>
            <person name="Woyke T."/>
            <person name="Wu D."/>
            <person name="Spring S."/>
            <person name="Schroeder M."/>
            <person name="Brambilla E."/>
            <person name="Klenk H.-P."/>
            <person name="Eisen J.A."/>
        </authorList>
    </citation>
    <scope>NUCLEOTIDE SEQUENCE [LARGE SCALE GENOMIC DNA]</scope>
    <source>
        <strain evidence="18">DSM 15978 / NBRC 107637 / DMS1</strain>
    </source>
</reference>
<dbReference type="InterPro" id="IPR002545">
    <property type="entry name" value="CheW-lke_dom"/>
</dbReference>
<dbReference type="InterPro" id="IPR003594">
    <property type="entry name" value="HATPase_dom"/>
</dbReference>
<dbReference type="CDD" id="cd00088">
    <property type="entry name" value="HPT"/>
    <property type="match status" value="1"/>
</dbReference>
<evidence type="ECO:0000256" key="7">
    <source>
        <dbReference type="ARBA" id="ARBA00022553"/>
    </source>
</evidence>
<dbReference type="InterPro" id="IPR037006">
    <property type="entry name" value="CheA-like_homodim_sf"/>
</dbReference>
<dbReference type="PROSITE" id="PS50851">
    <property type="entry name" value="CHEW"/>
    <property type="match status" value="1"/>
</dbReference>
<dbReference type="InterPro" id="IPR004105">
    <property type="entry name" value="CheA-like_dim"/>
</dbReference>
<keyword evidence="10 17" id="KW-0418">Kinase</keyword>
<dbReference type="Gene3D" id="3.30.70.1110">
    <property type="entry name" value="Histidine kinase CheA-like, P2 response regulator-binding domain"/>
    <property type="match status" value="1"/>
</dbReference>
<dbReference type="SUPFAM" id="SSF47384">
    <property type="entry name" value="Homodimeric domain of signal transducing histidine kinase"/>
    <property type="match status" value="1"/>
</dbReference>
<dbReference type="GO" id="GO:0006935">
    <property type="term" value="P:chemotaxis"/>
    <property type="evidence" value="ECO:0007669"/>
    <property type="project" value="UniProtKB-KW"/>
</dbReference>
<dbReference type="Gene3D" id="3.30.565.10">
    <property type="entry name" value="Histidine kinase-like ATPase, C-terminal domain"/>
    <property type="match status" value="1"/>
</dbReference>
<evidence type="ECO:0000256" key="9">
    <source>
        <dbReference type="ARBA" id="ARBA00022741"/>
    </source>
</evidence>
<dbReference type="SMART" id="SM00387">
    <property type="entry name" value="HATPase_c"/>
    <property type="match status" value="1"/>
</dbReference>
<dbReference type="KEGG" id="mhz:Metho_1431"/>
<dbReference type="GeneID" id="14407240"/>
<dbReference type="InterPro" id="IPR036641">
    <property type="entry name" value="HPT_dom_sf"/>
</dbReference>
<evidence type="ECO:0000256" key="12">
    <source>
        <dbReference type="ARBA" id="ARBA00023012"/>
    </source>
</evidence>
<dbReference type="GO" id="GO:0005524">
    <property type="term" value="F:ATP binding"/>
    <property type="evidence" value="ECO:0007669"/>
    <property type="project" value="UniProtKB-KW"/>
</dbReference>
<evidence type="ECO:0000313" key="17">
    <source>
        <dbReference type="EMBL" id="AGB49638.1"/>
    </source>
</evidence>
<comment type="subcellular location">
    <subcellularLocation>
        <location evidence="2">Cytoplasm</location>
    </subcellularLocation>
</comment>
<feature type="domain" description="CheW-like" evidence="15">
    <location>
        <begin position="566"/>
        <end position="696"/>
    </location>
</feature>
<keyword evidence="6" id="KW-0145">Chemotaxis</keyword>
<dbReference type="EMBL" id="CP003362">
    <property type="protein sequence ID" value="AGB49638.1"/>
    <property type="molecule type" value="Genomic_DNA"/>
</dbReference>
<evidence type="ECO:0000256" key="8">
    <source>
        <dbReference type="ARBA" id="ARBA00022679"/>
    </source>
</evidence>
<evidence type="ECO:0000256" key="6">
    <source>
        <dbReference type="ARBA" id="ARBA00022500"/>
    </source>
</evidence>
<dbReference type="InterPro" id="IPR036890">
    <property type="entry name" value="HATPase_C_sf"/>
</dbReference>
<dbReference type="InterPro" id="IPR051315">
    <property type="entry name" value="Bact_Chemotaxis_CheA"/>
</dbReference>
<dbReference type="CDD" id="cd16916">
    <property type="entry name" value="HATPase_CheA-like"/>
    <property type="match status" value="1"/>
</dbReference>
<protein>
    <recommendedName>
        <fullName evidence="4">Chemotaxis protein CheA</fullName>
        <ecNumber evidence="3">2.7.13.3</ecNumber>
    </recommendedName>
</protein>
<dbReference type="SUPFAM" id="SSF50341">
    <property type="entry name" value="CheW-like"/>
    <property type="match status" value="1"/>
</dbReference>
<dbReference type="Gene3D" id="2.30.30.40">
    <property type="entry name" value="SH3 Domains"/>
    <property type="match status" value="1"/>
</dbReference>
<dbReference type="GO" id="GO:0000155">
    <property type="term" value="F:phosphorelay sensor kinase activity"/>
    <property type="evidence" value="ECO:0007669"/>
    <property type="project" value="InterPro"/>
</dbReference>
<keyword evidence="5" id="KW-0963">Cytoplasm</keyword>
<evidence type="ECO:0000256" key="4">
    <source>
        <dbReference type="ARBA" id="ARBA00021495"/>
    </source>
</evidence>
<evidence type="ECO:0000256" key="10">
    <source>
        <dbReference type="ARBA" id="ARBA00022777"/>
    </source>
</evidence>
<dbReference type="OrthoDB" id="293137at2157"/>
<evidence type="ECO:0000256" key="13">
    <source>
        <dbReference type="PROSITE-ProRule" id="PRU00110"/>
    </source>
</evidence>
<dbReference type="SMART" id="SM00073">
    <property type="entry name" value="HPT"/>
    <property type="match status" value="1"/>
</dbReference>
<keyword evidence="8" id="KW-0808">Transferase</keyword>
<dbReference type="InterPro" id="IPR035891">
    <property type="entry name" value="CheY-binding_CheA"/>
</dbReference>
<dbReference type="PROSITE" id="PS50109">
    <property type="entry name" value="HIS_KIN"/>
    <property type="match status" value="1"/>
</dbReference>
<dbReference type="SUPFAM" id="SSF55052">
    <property type="entry name" value="CheY-binding domain of CheA"/>
    <property type="match status" value="1"/>
</dbReference>
<dbReference type="InterPro" id="IPR008207">
    <property type="entry name" value="Sig_transdc_His_kin_Hpt_dom"/>
</dbReference>
<name>L0KZV9_METHD</name>
<evidence type="ECO:0000256" key="2">
    <source>
        <dbReference type="ARBA" id="ARBA00004496"/>
    </source>
</evidence>
<dbReference type="SUPFAM" id="SSF47226">
    <property type="entry name" value="Histidine-containing phosphotransfer domain, HPT domain"/>
    <property type="match status" value="1"/>
</dbReference>
<keyword evidence="12" id="KW-0902">Two-component regulatory system</keyword>
<keyword evidence="18" id="KW-1185">Reference proteome</keyword>
<dbReference type="Pfam" id="PF01627">
    <property type="entry name" value="Hpt"/>
    <property type="match status" value="1"/>
</dbReference>
<accession>L0KZV9</accession>
<dbReference type="FunFam" id="3.30.565.10:FF:000016">
    <property type="entry name" value="Chemotaxis protein CheA, putative"/>
    <property type="match status" value="1"/>
</dbReference>
<evidence type="ECO:0000256" key="1">
    <source>
        <dbReference type="ARBA" id="ARBA00000085"/>
    </source>
</evidence>
<dbReference type="GO" id="GO:0005737">
    <property type="term" value="C:cytoplasm"/>
    <property type="evidence" value="ECO:0007669"/>
    <property type="project" value="UniProtKB-SubCell"/>
</dbReference>
<dbReference type="InterPro" id="IPR037052">
    <property type="entry name" value="CheA-like_P2_sf"/>
</dbReference>
<dbReference type="Proteomes" id="UP000010866">
    <property type="component" value="Chromosome"/>
</dbReference>
<dbReference type="PRINTS" id="PR00344">
    <property type="entry name" value="BCTRLSENSOR"/>
</dbReference>
<feature type="domain" description="HPt" evidence="16">
    <location>
        <begin position="1"/>
        <end position="103"/>
    </location>
</feature>
<dbReference type="InterPro" id="IPR004358">
    <property type="entry name" value="Sig_transdc_His_kin-like_C"/>
</dbReference>
<dbReference type="RefSeq" id="WP_015324803.1">
    <property type="nucleotide sequence ID" value="NC_019977.1"/>
</dbReference>
<dbReference type="Gene3D" id="1.10.287.560">
    <property type="entry name" value="Histidine kinase CheA-like, homodimeric domain"/>
    <property type="match status" value="1"/>
</dbReference>
<feature type="modified residue" description="Phosphohistidine" evidence="13">
    <location>
        <position position="46"/>
    </location>
</feature>